<dbReference type="RefSeq" id="WP_222975912.1">
    <property type="nucleotide sequence ID" value="NZ_JAINVZ010000004.1"/>
</dbReference>
<accession>A0ABS7QP90</accession>
<protein>
    <submittedName>
        <fullName evidence="1">Uncharacterized protein</fullName>
    </submittedName>
</protein>
<organism evidence="1 2">
    <name type="scientific">Streptantibioticus parmotrematis</name>
    <dbReference type="NCBI Taxonomy" id="2873249"/>
    <lineage>
        <taxon>Bacteria</taxon>
        <taxon>Bacillati</taxon>
        <taxon>Actinomycetota</taxon>
        <taxon>Actinomycetes</taxon>
        <taxon>Kitasatosporales</taxon>
        <taxon>Streptomycetaceae</taxon>
        <taxon>Streptantibioticus</taxon>
    </lineage>
</organism>
<proteinExistence type="predicted"/>
<keyword evidence="2" id="KW-1185">Reference proteome</keyword>
<dbReference type="Proteomes" id="UP001198565">
    <property type="component" value="Unassembled WGS sequence"/>
</dbReference>
<name>A0ABS7QP90_9ACTN</name>
<comment type="caution">
    <text evidence="1">The sequence shown here is derived from an EMBL/GenBank/DDBJ whole genome shotgun (WGS) entry which is preliminary data.</text>
</comment>
<reference evidence="1 2" key="1">
    <citation type="submission" date="2021-08" db="EMBL/GenBank/DDBJ databases">
        <title>Streptomyces sp. PTM05 isolated from lichen.</title>
        <authorList>
            <person name="Somphong A."/>
            <person name="Phongsopitanun W."/>
            <person name="Tanasupawat S."/>
        </authorList>
    </citation>
    <scope>NUCLEOTIDE SEQUENCE [LARGE SCALE GENOMIC DNA]</scope>
    <source>
        <strain evidence="1 2">Ptm05</strain>
    </source>
</reference>
<gene>
    <name evidence="1" type="ORF">K7472_09090</name>
</gene>
<evidence type="ECO:0000313" key="1">
    <source>
        <dbReference type="EMBL" id="MBY8884998.1"/>
    </source>
</evidence>
<sequence length="124" mass="13400">MATDPGIELRRLLSQMSGFSIGDRDYVSYFVNDSGERMIYVQKWGEGAAVLLHSDLAWEPQTVKGPPTTTAHTATAAQKKALSNVSIDGGLLDTPVCGGIILDRAEAQWLSACYSATEPLRDAR</sequence>
<dbReference type="EMBL" id="JAINVZ010000004">
    <property type="protein sequence ID" value="MBY8884998.1"/>
    <property type="molecule type" value="Genomic_DNA"/>
</dbReference>
<evidence type="ECO:0000313" key="2">
    <source>
        <dbReference type="Proteomes" id="UP001198565"/>
    </source>
</evidence>